<accession>A0A1K0JHH0</accession>
<dbReference type="EMBL" id="FMSH01000107">
    <property type="protein sequence ID" value="SCU74729.1"/>
    <property type="molecule type" value="Genomic_DNA"/>
</dbReference>
<reference evidence="1" key="1">
    <citation type="submission" date="2016-09" db="EMBL/GenBank/DDBJ databases">
        <authorList>
            <person name="Capua I."/>
            <person name="De Benedictis P."/>
            <person name="Joannis T."/>
            <person name="Lombin L.H."/>
            <person name="Cattoli G."/>
        </authorList>
    </citation>
    <scope>NUCLEOTIDE SEQUENCE</scope>
    <source>
        <strain evidence="1">B9</strain>
    </source>
</reference>
<gene>
    <name evidence="1" type="ORF">CNECB9_1950069</name>
</gene>
<name>A0A1K0JHH0_CUPNE</name>
<organism evidence="1">
    <name type="scientific">Cupriavidus necator</name>
    <name type="common">Alcaligenes eutrophus</name>
    <name type="synonym">Ralstonia eutropha</name>
    <dbReference type="NCBI Taxonomy" id="106590"/>
    <lineage>
        <taxon>Bacteria</taxon>
        <taxon>Pseudomonadati</taxon>
        <taxon>Pseudomonadota</taxon>
        <taxon>Betaproteobacteria</taxon>
        <taxon>Burkholderiales</taxon>
        <taxon>Burkholderiaceae</taxon>
        <taxon>Cupriavidus</taxon>
    </lineage>
</organism>
<protein>
    <recommendedName>
        <fullName evidence="2">Preprotein translocase subunit SecA</fullName>
    </recommendedName>
</protein>
<evidence type="ECO:0008006" key="2">
    <source>
        <dbReference type="Google" id="ProtNLM"/>
    </source>
</evidence>
<sequence length="65" mass="7065">MLTPHEVATLMLIEDAAPNLADLDRAAIQALVERQLVHLENLGCGRRPSITTRGSDILHALAKSH</sequence>
<evidence type="ECO:0000313" key="1">
    <source>
        <dbReference type="EMBL" id="SCU74729.1"/>
    </source>
</evidence>
<proteinExistence type="predicted"/>
<dbReference type="RefSeq" id="WP_340522424.1">
    <property type="nucleotide sequence ID" value="NZ_FMSH01000107.1"/>
</dbReference>
<dbReference type="AlphaFoldDB" id="A0A1K0JHH0"/>